<organism evidence="2 3">
    <name type="scientific">Azospirillum rugosum</name>
    <dbReference type="NCBI Taxonomy" id="416170"/>
    <lineage>
        <taxon>Bacteria</taxon>
        <taxon>Pseudomonadati</taxon>
        <taxon>Pseudomonadota</taxon>
        <taxon>Alphaproteobacteria</taxon>
        <taxon>Rhodospirillales</taxon>
        <taxon>Azospirillaceae</taxon>
        <taxon>Azospirillum</taxon>
    </lineage>
</organism>
<feature type="compositionally biased region" description="Basic and acidic residues" evidence="1">
    <location>
        <begin position="130"/>
        <end position="139"/>
    </location>
</feature>
<dbReference type="Pfam" id="PF11748">
    <property type="entry name" value="DUF3306"/>
    <property type="match status" value="1"/>
</dbReference>
<dbReference type="InterPro" id="IPR021735">
    <property type="entry name" value="DUF3306"/>
</dbReference>
<reference evidence="2 3" key="1">
    <citation type="submission" date="2021-03" db="EMBL/GenBank/DDBJ databases">
        <title>Genomic Encyclopedia of Type Strains, Phase III (KMG-III): the genomes of soil and plant-associated and newly described type strains.</title>
        <authorList>
            <person name="Whitman W."/>
        </authorList>
    </citation>
    <scope>NUCLEOTIDE SEQUENCE [LARGE SCALE GENOMIC DNA]</scope>
    <source>
        <strain evidence="2 3">IMMIB AFH-6</strain>
    </source>
</reference>
<keyword evidence="3" id="KW-1185">Reference proteome</keyword>
<sequence length="208" mass="22125">MDESEGFLSRWSRLKRVAREESPPPLPAEEPEDNPVPAVSEAPADTAEPVFDPASLPPVESLGADSDYTAFLAPEVPQALRLQALRKAWVSDPVIANFRGFAEYDWDCNAPGYGALLPTDRILDMVDNVLGKDEPKEEAPPDGVPSPPWGEGKGEGVALVPDVPESRDPLTPALSPEGRGGEPLSDVPPTPSASRAAQLSSQPSVDKT</sequence>
<evidence type="ECO:0000313" key="2">
    <source>
        <dbReference type="EMBL" id="MBP2295535.1"/>
    </source>
</evidence>
<feature type="region of interest" description="Disordered" evidence="1">
    <location>
        <begin position="128"/>
        <end position="208"/>
    </location>
</feature>
<feature type="compositionally biased region" description="Polar residues" evidence="1">
    <location>
        <begin position="192"/>
        <end position="208"/>
    </location>
</feature>
<accession>A0ABS4SSL3</accession>
<evidence type="ECO:0008006" key="4">
    <source>
        <dbReference type="Google" id="ProtNLM"/>
    </source>
</evidence>
<protein>
    <recommendedName>
        <fullName evidence="4">DUF3306 domain-containing protein</fullName>
    </recommendedName>
</protein>
<name>A0ABS4SSL3_9PROT</name>
<comment type="caution">
    <text evidence="2">The sequence shown here is derived from an EMBL/GenBank/DDBJ whole genome shotgun (WGS) entry which is preliminary data.</text>
</comment>
<evidence type="ECO:0000313" key="3">
    <source>
        <dbReference type="Proteomes" id="UP000781958"/>
    </source>
</evidence>
<dbReference type="Proteomes" id="UP000781958">
    <property type="component" value="Unassembled WGS sequence"/>
</dbReference>
<gene>
    <name evidence="2" type="ORF">J2851_005345</name>
</gene>
<evidence type="ECO:0000256" key="1">
    <source>
        <dbReference type="SAM" id="MobiDB-lite"/>
    </source>
</evidence>
<feature type="region of interest" description="Disordered" evidence="1">
    <location>
        <begin position="18"/>
        <end position="58"/>
    </location>
</feature>
<dbReference type="RefSeq" id="WP_246500936.1">
    <property type="nucleotide sequence ID" value="NZ_JAGINP010000022.1"/>
</dbReference>
<proteinExistence type="predicted"/>
<dbReference type="EMBL" id="JAGINP010000022">
    <property type="protein sequence ID" value="MBP2295535.1"/>
    <property type="molecule type" value="Genomic_DNA"/>
</dbReference>